<evidence type="ECO:0000313" key="6">
    <source>
        <dbReference type="EMBL" id="MBB6454789.1"/>
    </source>
</evidence>
<dbReference type="InterPro" id="IPR029035">
    <property type="entry name" value="DHS-like_NAD/FAD-binding_dom"/>
</dbReference>
<dbReference type="GO" id="GO:0017136">
    <property type="term" value="F:histone deacetylase activity, NAD-dependent"/>
    <property type="evidence" value="ECO:0007669"/>
    <property type="project" value="TreeGrafter"/>
</dbReference>
<evidence type="ECO:0000256" key="3">
    <source>
        <dbReference type="ARBA" id="ARBA00023027"/>
    </source>
</evidence>
<protein>
    <recommendedName>
        <fullName evidence="1">protein acetyllysine N-acetyltransferase</fullName>
        <ecNumber evidence="1">2.3.1.286</ecNumber>
    </recommendedName>
</protein>
<dbReference type="PROSITE" id="PS50305">
    <property type="entry name" value="SIRTUIN"/>
    <property type="match status" value="1"/>
</dbReference>
<feature type="domain" description="Deacetylase sirtuin-type" evidence="5">
    <location>
        <begin position="1"/>
        <end position="249"/>
    </location>
</feature>
<keyword evidence="6" id="KW-0378">Hydrolase</keyword>
<dbReference type="Pfam" id="PF02146">
    <property type="entry name" value="SIR2"/>
    <property type="match status" value="1"/>
</dbReference>
<keyword evidence="7" id="KW-1185">Reference proteome</keyword>
<keyword evidence="4" id="KW-0862">Zinc</keyword>
<feature type="binding site" evidence="4">
    <location>
        <position position="130"/>
    </location>
    <ligand>
        <name>Zn(2+)</name>
        <dbReference type="ChEBI" id="CHEBI:29105"/>
    </ligand>
</feature>
<dbReference type="Gene3D" id="3.30.1600.10">
    <property type="entry name" value="SIR2/SIRT2 'Small Domain"/>
    <property type="match status" value="1"/>
</dbReference>
<dbReference type="PANTHER" id="PTHR11085:SF4">
    <property type="entry name" value="NAD-DEPENDENT PROTEIN DEACYLASE"/>
    <property type="match status" value="1"/>
</dbReference>
<dbReference type="GO" id="GO:0016787">
    <property type="term" value="F:hydrolase activity"/>
    <property type="evidence" value="ECO:0007669"/>
    <property type="project" value="UniProtKB-KW"/>
</dbReference>
<dbReference type="CDD" id="cd01407">
    <property type="entry name" value="SIR2-fam"/>
    <property type="match status" value="1"/>
</dbReference>
<dbReference type="NCBIfam" id="NF001754">
    <property type="entry name" value="PRK00481.1-4"/>
    <property type="match status" value="1"/>
</dbReference>
<reference evidence="6 7" key="1">
    <citation type="submission" date="2020-08" db="EMBL/GenBank/DDBJ databases">
        <title>Genomic Encyclopedia of Type Strains, Phase IV (KMG-IV): sequencing the most valuable type-strain genomes for metagenomic binning, comparative biology and taxonomic classification.</title>
        <authorList>
            <person name="Goeker M."/>
        </authorList>
    </citation>
    <scope>NUCLEOTIDE SEQUENCE [LARGE SCALE GENOMIC DNA]</scope>
    <source>
        <strain evidence="6 7">DSM 19612</strain>
    </source>
</reference>
<evidence type="ECO:0000259" key="5">
    <source>
        <dbReference type="PROSITE" id="PS50305"/>
    </source>
</evidence>
<dbReference type="PANTHER" id="PTHR11085">
    <property type="entry name" value="NAD-DEPENDENT PROTEIN DEACYLASE SIRTUIN-5, MITOCHONDRIAL-RELATED"/>
    <property type="match status" value="1"/>
</dbReference>
<dbReference type="InterPro" id="IPR050134">
    <property type="entry name" value="NAD-dep_sirtuin_deacylases"/>
</dbReference>
<evidence type="ECO:0000256" key="2">
    <source>
        <dbReference type="ARBA" id="ARBA00022679"/>
    </source>
</evidence>
<dbReference type="InterPro" id="IPR026590">
    <property type="entry name" value="Ssirtuin_cat_dom"/>
</dbReference>
<feature type="binding site" evidence="4">
    <location>
        <position position="127"/>
    </location>
    <ligand>
        <name>Zn(2+)</name>
        <dbReference type="ChEBI" id="CHEBI:29105"/>
    </ligand>
</feature>
<dbReference type="RefSeq" id="WP_174497375.1">
    <property type="nucleotide sequence ID" value="NZ_CADDWK010000014.1"/>
</dbReference>
<evidence type="ECO:0000313" key="7">
    <source>
        <dbReference type="Proteomes" id="UP000581688"/>
    </source>
</evidence>
<name>A0A841Q864_9BACI</name>
<sequence>MYAAITNQIRKATNIVVLTGAGVSTDSGIPDFRSTNGIWEEDRSREYFMSNEYFQKNPRDFWTKYKSIFHLKLAGNFRPNLTHHFIKQLEEIGKEVTVITQNVDGLHKKAGNQKVIEYHGTLTTASCPTCYKSYPLSYILEHAIPYCTDCSISIKPDIVLFGDMITEHEKAEAAIEKADFLLVLGTSLFVTPFNSLPIYATKYCNVPSAIINREPTIMDDTFSYVIHQELKKGITEICNLYPLNMKAQG</sequence>
<dbReference type="EMBL" id="JACHGH010000012">
    <property type="protein sequence ID" value="MBB6454789.1"/>
    <property type="molecule type" value="Genomic_DNA"/>
</dbReference>
<evidence type="ECO:0000256" key="1">
    <source>
        <dbReference type="ARBA" id="ARBA00012928"/>
    </source>
</evidence>
<evidence type="ECO:0000256" key="4">
    <source>
        <dbReference type="PROSITE-ProRule" id="PRU00236"/>
    </source>
</evidence>
<gene>
    <name evidence="6" type="ORF">HNQ94_003278</name>
</gene>
<proteinExistence type="predicted"/>
<dbReference type="Proteomes" id="UP000581688">
    <property type="component" value="Unassembled WGS sequence"/>
</dbReference>
<dbReference type="InterPro" id="IPR026591">
    <property type="entry name" value="Sirtuin_cat_small_dom_sf"/>
</dbReference>
<dbReference type="SUPFAM" id="SSF52467">
    <property type="entry name" value="DHS-like NAD/FAD-binding domain"/>
    <property type="match status" value="1"/>
</dbReference>
<feature type="binding site" evidence="4">
    <location>
        <position position="147"/>
    </location>
    <ligand>
        <name>Zn(2+)</name>
        <dbReference type="ChEBI" id="CHEBI:29105"/>
    </ligand>
</feature>
<accession>A0A841Q864</accession>
<keyword evidence="2" id="KW-0808">Transferase</keyword>
<dbReference type="InterPro" id="IPR003000">
    <property type="entry name" value="Sirtuin"/>
</dbReference>
<dbReference type="Gene3D" id="3.40.50.1220">
    <property type="entry name" value="TPP-binding domain"/>
    <property type="match status" value="1"/>
</dbReference>
<feature type="binding site" evidence="4">
    <location>
        <position position="150"/>
    </location>
    <ligand>
        <name>Zn(2+)</name>
        <dbReference type="ChEBI" id="CHEBI:29105"/>
    </ligand>
</feature>
<dbReference type="GO" id="GO:0046872">
    <property type="term" value="F:metal ion binding"/>
    <property type="evidence" value="ECO:0007669"/>
    <property type="project" value="UniProtKB-KW"/>
</dbReference>
<keyword evidence="4" id="KW-0479">Metal-binding</keyword>
<keyword evidence="3" id="KW-0520">NAD</keyword>
<feature type="active site" description="Proton acceptor" evidence="4">
    <location>
        <position position="119"/>
    </location>
</feature>
<dbReference type="GO" id="GO:0070403">
    <property type="term" value="F:NAD+ binding"/>
    <property type="evidence" value="ECO:0007669"/>
    <property type="project" value="InterPro"/>
</dbReference>
<dbReference type="AlphaFoldDB" id="A0A841Q864"/>
<comment type="caution">
    <text evidence="6">The sequence shown here is derived from an EMBL/GenBank/DDBJ whole genome shotgun (WGS) entry which is preliminary data.</text>
</comment>
<dbReference type="EC" id="2.3.1.286" evidence="1"/>
<organism evidence="6 7">
    <name type="scientific">Salirhabdus euzebyi</name>
    <dbReference type="NCBI Taxonomy" id="394506"/>
    <lineage>
        <taxon>Bacteria</taxon>
        <taxon>Bacillati</taxon>
        <taxon>Bacillota</taxon>
        <taxon>Bacilli</taxon>
        <taxon>Bacillales</taxon>
        <taxon>Bacillaceae</taxon>
        <taxon>Salirhabdus</taxon>
    </lineage>
</organism>